<accession>K0R0G0</accession>
<evidence type="ECO:0000256" key="1">
    <source>
        <dbReference type="SAM" id="MobiDB-lite"/>
    </source>
</evidence>
<feature type="region of interest" description="Disordered" evidence="1">
    <location>
        <begin position="94"/>
        <end position="113"/>
    </location>
</feature>
<organism evidence="2 3">
    <name type="scientific">Thalassiosira oceanica</name>
    <name type="common">Marine diatom</name>
    <dbReference type="NCBI Taxonomy" id="159749"/>
    <lineage>
        <taxon>Eukaryota</taxon>
        <taxon>Sar</taxon>
        <taxon>Stramenopiles</taxon>
        <taxon>Ochrophyta</taxon>
        <taxon>Bacillariophyta</taxon>
        <taxon>Coscinodiscophyceae</taxon>
        <taxon>Thalassiosirophycidae</taxon>
        <taxon>Thalassiosirales</taxon>
        <taxon>Thalassiosiraceae</taxon>
        <taxon>Thalassiosira</taxon>
    </lineage>
</organism>
<reference evidence="2 3" key="1">
    <citation type="journal article" date="2012" name="Genome Biol.">
        <title>Genome and low-iron response of an oceanic diatom adapted to chronic iron limitation.</title>
        <authorList>
            <person name="Lommer M."/>
            <person name="Specht M."/>
            <person name="Roy A.S."/>
            <person name="Kraemer L."/>
            <person name="Andreson R."/>
            <person name="Gutowska M.A."/>
            <person name="Wolf J."/>
            <person name="Bergner S.V."/>
            <person name="Schilhabel M.B."/>
            <person name="Klostermeier U.C."/>
            <person name="Beiko R.G."/>
            <person name="Rosenstiel P."/>
            <person name="Hippler M."/>
            <person name="Laroche J."/>
        </authorList>
    </citation>
    <scope>NUCLEOTIDE SEQUENCE [LARGE SCALE GENOMIC DNA]</scope>
    <source>
        <strain evidence="2 3">CCMP1005</strain>
    </source>
</reference>
<dbReference type="EMBL" id="AGNL01048746">
    <property type="protein sequence ID" value="EJK45130.1"/>
    <property type="molecule type" value="Genomic_DNA"/>
</dbReference>
<gene>
    <name evidence="2" type="ORF">THAOC_36271</name>
</gene>
<protein>
    <submittedName>
        <fullName evidence="2">Uncharacterized protein</fullName>
    </submittedName>
</protein>
<evidence type="ECO:0000313" key="2">
    <source>
        <dbReference type="EMBL" id="EJK45130.1"/>
    </source>
</evidence>
<dbReference type="AlphaFoldDB" id="K0R0G0"/>
<name>K0R0G0_THAOC</name>
<dbReference type="Proteomes" id="UP000266841">
    <property type="component" value="Unassembled WGS sequence"/>
</dbReference>
<evidence type="ECO:0000313" key="3">
    <source>
        <dbReference type="Proteomes" id="UP000266841"/>
    </source>
</evidence>
<comment type="caution">
    <text evidence="2">The sequence shown here is derived from an EMBL/GenBank/DDBJ whole genome shotgun (WGS) entry which is preliminary data.</text>
</comment>
<sequence>METDKPSCMVAKNLLKAGLCLVIVFGGALAGASLVGMSPVASLKDSWSSAPLALENTDVLAGSSTGGVNSKALEGERQLISKVFAETPSKLFDWPTDAGESTDDTPTAWSSTLPTEENLKSDLWFDENHFVKSTKVNQDVSCQDVPNWMQPDEGVWRSTPFANMTCEALEVTVSDESQDKIDEWCEFLSQGVFSVPSANKACCFCDGGNKVEPECSNMVWNSMQSVGCDFI</sequence>
<proteinExistence type="predicted"/>
<feature type="compositionally biased region" description="Polar residues" evidence="1">
    <location>
        <begin position="104"/>
        <end position="113"/>
    </location>
</feature>
<keyword evidence="3" id="KW-1185">Reference proteome</keyword>